<sequence>MVYISKAFIILLRNICRLSLRDCLCASFMFSDIYFVSGNGLLVKRENVHIEVAIPSEHFLLLY</sequence>
<dbReference type="EMBL" id="GGEC01082973">
    <property type="protein sequence ID" value="MBX63457.1"/>
    <property type="molecule type" value="Transcribed_RNA"/>
</dbReference>
<protein>
    <submittedName>
        <fullName evidence="1">Uncharacterized protein</fullName>
    </submittedName>
</protein>
<reference evidence="1" key="1">
    <citation type="submission" date="2018-02" db="EMBL/GenBank/DDBJ databases">
        <title>Rhizophora mucronata_Transcriptome.</title>
        <authorList>
            <person name="Meera S.P."/>
            <person name="Sreeshan A."/>
            <person name="Augustine A."/>
        </authorList>
    </citation>
    <scope>NUCLEOTIDE SEQUENCE</scope>
    <source>
        <tissue evidence="1">Leaf</tissue>
    </source>
</reference>
<name>A0A2P2Q926_RHIMU</name>
<organism evidence="1">
    <name type="scientific">Rhizophora mucronata</name>
    <name type="common">Asiatic mangrove</name>
    <dbReference type="NCBI Taxonomy" id="61149"/>
    <lineage>
        <taxon>Eukaryota</taxon>
        <taxon>Viridiplantae</taxon>
        <taxon>Streptophyta</taxon>
        <taxon>Embryophyta</taxon>
        <taxon>Tracheophyta</taxon>
        <taxon>Spermatophyta</taxon>
        <taxon>Magnoliopsida</taxon>
        <taxon>eudicotyledons</taxon>
        <taxon>Gunneridae</taxon>
        <taxon>Pentapetalae</taxon>
        <taxon>rosids</taxon>
        <taxon>fabids</taxon>
        <taxon>Malpighiales</taxon>
        <taxon>Rhizophoraceae</taxon>
        <taxon>Rhizophora</taxon>
    </lineage>
</organism>
<evidence type="ECO:0000313" key="1">
    <source>
        <dbReference type="EMBL" id="MBX63457.1"/>
    </source>
</evidence>
<accession>A0A2P2Q926</accession>
<proteinExistence type="predicted"/>
<dbReference type="AlphaFoldDB" id="A0A2P2Q926"/>